<keyword evidence="1" id="KW-0812">Transmembrane</keyword>
<dbReference type="Proteomes" id="UP000185744">
    <property type="component" value="Unassembled WGS sequence"/>
</dbReference>
<accession>A0A1Q6DSK9</accession>
<keyword evidence="3" id="KW-1185">Reference proteome</keyword>
<dbReference type="InParanoid" id="A0A1Q6DSK9"/>
<evidence type="ECO:0000313" key="2">
    <source>
        <dbReference type="EMBL" id="OKY77356.1"/>
    </source>
</evidence>
<dbReference type="STRING" id="1903181.BTN85_2006"/>
<name>A0A1Q6DSK9_METT1</name>
<protein>
    <submittedName>
        <fullName evidence="2">Uncharacterized protein</fullName>
    </submittedName>
</protein>
<gene>
    <name evidence="2" type="ORF">BTN85_2006</name>
</gene>
<feature type="transmembrane region" description="Helical" evidence="1">
    <location>
        <begin position="50"/>
        <end position="68"/>
    </location>
</feature>
<keyword evidence="1" id="KW-1133">Transmembrane helix</keyword>
<proteinExistence type="predicted"/>
<dbReference type="EMBL" id="MSDW01000002">
    <property type="protein sequence ID" value="OKY77356.1"/>
    <property type="molecule type" value="Genomic_DNA"/>
</dbReference>
<feature type="transmembrane region" description="Helical" evidence="1">
    <location>
        <begin position="12"/>
        <end position="30"/>
    </location>
</feature>
<evidence type="ECO:0000256" key="1">
    <source>
        <dbReference type="SAM" id="Phobius"/>
    </source>
</evidence>
<keyword evidence="1" id="KW-0472">Membrane</keyword>
<sequence>MVLVLYRLMEIKISIGTILGTTFALLIIYLESTIGQKILEPTVSQMKTLILIAVSSATIGVIIALLLFKPEIK</sequence>
<evidence type="ECO:0000313" key="3">
    <source>
        <dbReference type="Proteomes" id="UP000185744"/>
    </source>
</evidence>
<organism evidence="2 3">
    <name type="scientific">Methanohalarchaeum thermophilum</name>
    <dbReference type="NCBI Taxonomy" id="1903181"/>
    <lineage>
        <taxon>Archaea</taxon>
        <taxon>Methanobacteriati</taxon>
        <taxon>Methanobacteriota</taxon>
        <taxon>Methanonatronarchaeia</taxon>
        <taxon>Methanonatronarchaeales</taxon>
        <taxon>Methanonatronarchaeaceae</taxon>
        <taxon>Candidatus Methanohalarchaeum</taxon>
    </lineage>
</organism>
<reference evidence="2" key="1">
    <citation type="submission" date="2016-12" db="EMBL/GenBank/DDBJ databases">
        <title>Discovery of methanogenic haloarchaea.</title>
        <authorList>
            <person name="Sorokin D.Y."/>
            <person name="Makarova K.S."/>
            <person name="Abbas B."/>
            <person name="Ferrer M."/>
            <person name="Golyshin P.N."/>
        </authorList>
    </citation>
    <scope>NUCLEOTIDE SEQUENCE [LARGE SCALE GENOMIC DNA]</scope>
    <source>
        <strain evidence="2">HMET1</strain>
    </source>
</reference>
<dbReference type="AlphaFoldDB" id="A0A1Q6DSK9"/>
<comment type="caution">
    <text evidence="2">The sequence shown here is derived from an EMBL/GenBank/DDBJ whole genome shotgun (WGS) entry which is preliminary data.</text>
</comment>